<dbReference type="SUPFAM" id="SSF56601">
    <property type="entry name" value="beta-lactamase/transpeptidase-like"/>
    <property type="match status" value="1"/>
</dbReference>
<accession>A0A318JWV4</accession>
<sequence length="371" mass="39864">MPLASSSKGVASVAIGRAITLGYFGLDDPLGKFFPQADAEHAGLTVRQVLNQTTGLRFTWAADIAGIATDEVLQALRTPPAYTPGTTFQYAQAVLALLPKIVEITTGLDFQDFVQRELMGPLGIDRDHWVWLRDRSGNTAVNGGLAMRADDLARLGLLLLHEGRWGDAQLIDPDYLRQARQPTEANGGYGFLFWLNAGASYKTATVPTAKVFDHPMFPGAPRDLYAFVGALGQFNVVIPSRDMVIVRLGVPGGIDTANVQTSLAAESNPDNKEFVRRVVAAVTDVPGEPVDDPYRYGDTFGPIIGGLDDLAFWVDPEHTAEILFGVGPYAPSNCNVLSCNGKLLPQDIFTAMLDSTAQIVTALLGLGHGPR</sequence>
<reference evidence="2 3" key="1">
    <citation type="submission" date="2018-05" db="EMBL/GenBank/DDBJ databases">
        <title>Genomic Encyclopedia of Type Strains, Phase IV (KMG-IV): sequencing the most valuable type-strain genomes for metagenomic binning, comparative biology and taxonomic classification.</title>
        <authorList>
            <person name="Goeker M."/>
        </authorList>
    </citation>
    <scope>NUCLEOTIDE SEQUENCE [LARGE SCALE GENOMIC DNA]</scope>
    <source>
        <strain evidence="2 3">DSM 44704</strain>
    </source>
</reference>
<feature type="domain" description="Beta-lactamase-related" evidence="1">
    <location>
        <begin position="2"/>
        <end position="248"/>
    </location>
</feature>
<keyword evidence="3" id="KW-1185">Reference proteome</keyword>
<dbReference type="Gene3D" id="3.40.710.10">
    <property type="entry name" value="DD-peptidase/beta-lactamase superfamily"/>
    <property type="match status" value="1"/>
</dbReference>
<comment type="caution">
    <text evidence="2">The sequence shown here is derived from an EMBL/GenBank/DDBJ whole genome shotgun (WGS) entry which is preliminary data.</text>
</comment>
<evidence type="ECO:0000313" key="3">
    <source>
        <dbReference type="Proteomes" id="UP000247569"/>
    </source>
</evidence>
<dbReference type="PANTHER" id="PTHR43283:SF7">
    <property type="entry name" value="BETA-LACTAMASE-RELATED DOMAIN-CONTAINING PROTEIN"/>
    <property type="match status" value="1"/>
</dbReference>
<dbReference type="InterPro" id="IPR001466">
    <property type="entry name" value="Beta-lactam-related"/>
</dbReference>
<dbReference type="AlphaFoldDB" id="A0A318JWV4"/>
<gene>
    <name evidence="2" type="ORF">DFR70_112138</name>
</gene>
<proteinExistence type="predicted"/>
<dbReference type="PANTHER" id="PTHR43283">
    <property type="entry name" value="BETA-LACTAMASE-RELATED"/>
    <property type="match status" value="1"/>
</dbReference>
<evidence type="ECO:0000259" key="1">
    <source>
        <dbReference type="Pfam" id="PF00144"/>
    </source>
</evidence>
<dbReference type="Pfam" id="PF00144">
    <property type="entry name" value="Beta-lactamase"/>
    <property type="match status" value="1"/>
</dbReference>
<organism evidence="2 3">
    <name type="scientific">Nocardia tenerifensis</name>
    <dbReference type="NCBI Taxonomy" id="228006"/>
    <lineage>
        <taxon>Bacteria</taxon>
        <taxon>Bacillati</taxon>
        <taxon>Actinomycetota</taxon>
        <taxon>Actinomycetes</taxon>
        <taxon>Mycobacteriales</taxon>
        <taxon>Nocardiaceae</taxon>
        <taxon>Nocardia</taxon>
    </lineage>
</organism>
<dbReference type="InterPro" id="IPR012338">
    <property type="entry name" value="Beta-lactam/transpept-like"/>
</dbReference>
<protein>
    <submittedName>
        <fullName evidence="2">CubicO group peptidase (Beta-lactamase class C family)</fullName>
    </submittedName>
</protein>
<dbReference type="InterPro" id="IPR050789">
    <property type="entry name" value="Diverse_Enzym_Activities"/>
</dbReference>
<evidence type="ECO:0000313" key="2">
    <source>
        <dbReference type="EMBL" id="PXX59221.1"/>
    </source>
</evidence>
<name>A0A318JWV4_9NOCA</name>
<dbReference type="EMBL" id="QJKF01000012">
    <property type="protein sequence ID" value="PXX59221.1"/>
    <property type="molecule type" value="Genomic_DNA"/>
</dbReference>
<dbReference type="Proteomes" id="UP000247569">
    <property type="component" value="Unassembled WGS sequence"/>
</dbReference>